<sequence length="162" mass="18675">MELPVIEGMTEEEVLTALGRFQNLKKNKELVEELESRETPPPQKPFIGKPYECKPKDFWTRQGISVIPLNEPGKPCFTCRLPSYYEIEDKYSRYTACKGHTLLLAKKAGLDTTEIEKDLLRANPGIYAIVRKKFKMPSLKRLTISQIDKLLDSLKLEKEEET</sequence>
<protein>
    <submittedName>
        <fullName evidence="1">Uncharacterized protein</fullName>
    </submittedName>
</protein>
<proteinExistence type="predicted"/>
<accession>A0A6M3JN36</accession>
<organism evidence="1">
    <name type="scientific">viral metagenome</name>
    <dbReference type="NCBI Taxonomy" id="1070528"/>
    <lineage>
        <taxon>unclassified sequences</taxon>
        <taxon>metagenomes</taxon>
        <taxon>organismal metagenomes</taxon>
    </lineage>
</organism>
<name>A0A6M3JN36_9ZZZZ</name>
<dbReference type="AlphaFoldDB" id="A0A6M3JN36"/>
<dbReference type="EMBL" id="MT141810">
    <property type="protein sequence ID" value="QJA70658.1"/>
    <property type="molecule type" value="Genomic_DNA"/>
</dbReference>
<dbReference type="EMBL" id="MT142657">
    <property type="protein sequence ID" value="QJA86752.1"/>
    <property type="molecule type" value="Genomic_DNA"/>
</dbReference>
<reference evidence="1" key="1">
    <citation type="submission" date="2020-03" db="EMBL/GenBank/DDBJ databases">
        <title>The deep terrestrial virosphere.</title>
        <authorList>
            <person name="Holmfeldt K."/>
            <person name="Nilsson E."/>
            <person name="Simone D."/>
            <person name="Lopez-Fernandez M."/>
            <person name="Wu X."/>
            <person name="de Brujin I."/>
            <person name="Lundin D."/>
            <person name="Andersson A."/>
            <person name="Bertilsson S."/>
            <person name="Dopson M."/>
        </authorList>
    </citation>
    <scope>NUCLEOTIDE SEQUENCE</scope>
    <source>
        <strain evidence="1">MM415A03616</strain>
        <strain evidence="2">MM415B03123</strain>
    </source>
</reference>
<evidence type="ECO:0000313" key="1">
    <source>
        <dbReference type="EMBL" id="QJA70658.1"/>
    </source>
</evidence>
<gene>
    <name evidence="1" type="ORF">MM415A03616_0009</name>
    <name evidence="2" type="ORF">MM415B03123_0010</name>
</gene>
<evidence type="ECO:0000313" key="2">
    <source>
        <dbReference type="EMBL" id="QJA86752.1"/>
    </source>
</evidence>